<dbReference type="EMBL" id="CAEX01000279">
    <property type="protein sequence ID" value="CCD18049.1"/>
    <property type="molecule type" value="Genomic_DNA"/>
</dbReference>
<reference evidence="2 3" key="1">
    <citation type="journal article" date="2012" name="Proc. Natl. Acad. Sci. U.S.A.">
        <title>Antigenic diversity is generated by distinct evolutionary mechanisms in African trypanosome species.</title>
        <authorList>
            <person name="Jackson A.P."/>
            <person name="Berry A."/>
            <person name="Aslett M."/>
            <person name="Allison H.C."/>
            <person name="Burton P."/>
            <person name="Vavrova-Anderson J."/>
            <person name="Brown R."/>
            <person name="Browne H."/>
            <person name="Corton N."/>
            <person name="Hauser H."/>
            <person name="Gamble J."/>
            <person name="Gilderthorp R."/>
            <person name="Marcello L."/>
            <person name="McQuillan J."/>
            <person name="Otto T.D."/>
            <person name="Quail M.A."/>
            <person name="Sanders M.J."/>
            <person name="van Tonder A."/>
            <person name="Ginger M.L."/>
            <person name="Field M.C."/>
            <person name="Barry J.D."/>
            <person name="Hertz-Fowler C."/>
            <person name="Berriman M."/>
        </authorList>
    </citation>
    <scope>NUCLEOTIDE SEQUENCE</scope>
    <source>
        <strain evidence="2 3">Y486</strain>
    </source>
</reference>
<keyword evidence="3" id="KW-1185">Reference proteome</keyword>
<evidence type="ECO:0000313" key="3">
    <source>
        <dbReference type="Proteomes" id="UP000009027"/>
    </source>
</evidence>
<organism evidence="2 3">
    <name type="scientific">Trypanosoma vivax (strain Y486)</name>
    <dbReference type="NCBI Taxonomy" id="1055687"/>
    <lineage>
        <taxon>Eukaryota</taxon>
        <taxon>Discoba</taxon>
        <taxon>Euglenozoa</taxon>
        <taxon>Kinetoplastea</taxon>
        <taxon>Metakinetoplastina</taxon>
        <taxon>Trypanosomatida</taxon>
        <taxon>Trypanosomatidae</taxon>
        <taxon>Trypanosoma</taxon>
        <taxon>Duttonella</taxon>
    </lineage>
</organism>
<feature type="compositionally biased region" description="Basic and acidic residues" evidence="1">
    <location>
        <begin position="270"/>
        <end position="279"/>
    </location>
</feature>
<accession>F9WKM7</accession>
<name>F9WKM7_TRYVY</name>
<dbReference type="AlphaFoldDB" id="F9WKM7"/>
<dbReference type="VEuPathDB" id="TriTrypDB:TvY486_0006940"/>
<sequence length="303" mass="31676">MERDMQRDADSAKGAVSKAAAVASSLQSLIEVAGRIWTDTSASSSNCLDALQSVTGTNAALDTTIDARMKAAKGKKDFTWKTASGEVGQVTVDLDTLSQLATTSDESLGALAEAGSNPKCPMWAKAGSGGTKQGILVQSGQGTQTHLGTFVYVKKGETNIHLAGAAKICDTKNRTLAQIHSALQQAARDAGLLNNTAEAEMKREEETLANISAEAYDEAEKESQARAQQANEHIGTSEAKDKATRKETRESSTGQSSNEAQQGAQLGYARGDEAPKTTDAEALLGATTKHFALAAALAMARRA</sequence>
<feature type="region of interest" description="Disordered" evidence="1">
    <location>
        <begin position="216"/>
        <end position="281"/>
    </location>
</feature>
<gene>
    <name evidence="2" type="ORF">TvY486_0006940</name>
</gene>
<feature type="compositionally biased region" description="Basic and acidic residues" evidence="1">
    <location>
        <begin position="238"/>
        <end position="250"/>
    </location>
</feature>
<evidence type="ECO:0000256" key="1">
    <source>
        <dbReference type="SAM" id="MobiDB-lite"/>
    </source>
</evidence>
<dbReference type="Proteomes" id="UP000009027">
    <property type="component" value="Unassembled WGS sequence"/>
</dbReference>
<protein>
    <submittedName>
        <fullName evidence="2">Uncharacterized protein</fullName>
    </submittedName>
</protein>
<proteinExistence type="predicted"/>
<evidence type="ECO:0000313" key="2">
    <source>
        <dbReference type="EMBL" id="CCD18049.1"/>
    </source>
</evidence>
<feature type="compositionally biased region" description="Polar residues" evidence="1">
    <location>
        <begin position="251"/>
        <end position="264"/>
    </location>
</feature>